<proteinExistence type="inferred from homology"/>
<evidence type="ECO:0000256" key="2">
    <source>
        <dbReference type="SAM" id="SignalP"/>
    </source>
</evidence>
<evidence type="ECO:0000313" key="3">
    <source>
        <dbReference type="EMBL" id="RUL47373.1"/>
    </source>
</evidence>
<dbReference type="InterPro" id="IPR005064">
    <property type="entry name" value="BUG"/>
</dbReference>
<organism evidence="3 4">
    <name type="scientific">Lysinibacillus antri</name>
    <dbReference type="NCBI Taxonomy" id="2498145"/>
    <lineage>
        <taxon>Bacteria</taxon>
        <taxon>Bacillati</taxon>
        <taxon>Bacillota</taxon>
        <taxon>Bacilli</taxon>
        <taxon>Bacillales</taxon>
        <taxon>Bacillaceae</taxon>
        <taxon>Lysinibacillus</taxon>
    </lineage>
</organism>
<evidence type="ECO:0000313" key="4">
    <source>
        <dbReference type="Proteomes" id="UP000287910"/>
    </source>
</evidence>
<dbReference type="InterPro" id="IPR042100">
    <property type="entry name" value="Bug_dom1"/>
</dbReference>
<evidence type="ECO:0000256" key="1">
    <source>
        <dbReference type="ARBA" id="ARBA00006987"/>
    </source>
</evidence>
<keyword evidence="4" id="KW-1185">Reference proteome</keyword>
<feature type="signal peptide" evidence="2">
    <location>
        <begin position="1"/>
        <end position="21"/>
    </location>
</feature>
<comment type="similarity">
    <text evidence="1">Belongs to the UPF0065 (bug) family.</text>
</comment>
<reference evidence="3 4" key="1">
    <citation type="submission" date="2018-12" db="EMBL/GenBank/DDBJ databases">
        <title>Lysinibacillus antri sp. nov., isolated from a cave soil.</title>
        <authorList>
            <person name="Narsing Rao M.P."/>
            <person name="Zhang H."/>
            <person name="Dong Z.-Y."/>
            <person name="Niu X.-K."/>
            <person name="Zhang K."/>
            <person name="Fang B.-Z."/>
            <person name="Kang Y.-Q."/>
            <person name="Xiao M."/>
            <person name="Li W.-J."/>
        </authorList>
    </citation>
    <scope>NUCLEOTIDE SEQUENCE [LARGE SCALE GENOMIC DNA]</scope>
    <source>
        <strain evidence="3 4">SYSU K30002</strain>
    </source>
</reference>
<dbReference type="EMBL" id="RYYR01000040">
    <property type="protein sequence ID" value="RUL47373.1"/>
    <property type="molecule type" value="Genomic_DNA"/>
</dbReference>
<sequence length="334" mass="36060">MFMKNSKLLSIILGLVLLILAACNNNESKTVAVSSEDVSAFPSKEITFVVPYSPGGGFDTSVRLIAPYMEKYLPNDGTIIVKNAPGGEGNVGLSEIERAKPDGHTIGLANLPGHYANQVMDTAKYDLLNMEYVGNITTLDYITTLSAKSKYKTIEDLQNADVVNAGVVSVSSTDGLGLMAFAEELGINLNIITHEGSSEALLAAVRGDVDIVQFPYTSSVDYIESGDLVPLVMHSKERATDYPDIPTVGELGYGDLLNVTMGNRTIIATPGTPNEILTLLREAFDKAVADPDYMKQAEEAGLEFNSSNWESAEKLSNDGYNAMMSFKDLMMQDK</sequence>
<dbReference type="Gene3D" id="3.40.190.150">
    <property type="entry name" value="Bordetella uptake gene, domain 1"/>
    <property type="match status" value="1"/>
</dbReference>
<dbReference type="CDD" id="cd07012">
    <property type="entry name" value="PBP2_Bug_TTT"/>
    <property type="match status" value="1"/>
</dbReference>
<dbReference type="PANTHER" id="PTHR42928">
    <property type="entry name" value="TRICARBOXYLATE-BINDING PROTEIN"/>
    <property type="match status" value="1"/>
</dbReference>
<dbReference type="PIRSF" id="PIRSF017082">
    <property type="entry name" value="YflP"/>
    <property type="match status" value="1"/>
</dbReference>
<dbReference type="Pfam" id="PF03401">
    <property type="entry name" value="TctC"/>
    <property type="match status" value="1"/>
</dbReference>
<feature type="chain" id="PRO_5039091616" evidence="2">
    <location>
        <begin position="22"/>
        <end position="334"/>
    </location>
</feature>
<protein>
    <submittedName>
        <fullName evidence="3">Tripartite tricarboxylate transporter substrate binding protein</fullName>
    </submittedName>
</protein>
<dbReference type="AlphaFoldDB" id="A0A3S0R3U5"/>
<dbReference type="PANTHER" id="PTHR42928:SF5">
    <property type="entry name" value="BLR1237 PROTEIN"/>
    <property type="match status" value="1"/>
</dbReference>
<dbReference type="Gene3D" id="3.40.190.10">
    <property type="entry name" value="Periplasmic binding protein-like II"/>
    <property type="match status" value="1"/>
</dbReference>
<dbReference type="Proteomes" id="UP000287910">
    <property type="component" value="Unassembled WGS sequence"/>
</dbReference>
<keyword evidence="2" id="KW-0732">Signal</keyword>
<gene>
    <name evidence="3" type="ORF">EK386_18380</name>
</gene>
<comment type="caution">
    <text evidence="3">The sequence shown here is derived from an EMBL/GenBank/DDBJ whole genome shotgun (WGS) entry which is preliminary data.</text>
</comment>
<dbReference type="SUPFAM" id="SSF53850">
    <property type="entry name" value="Periplasmic binding protein-like II"/>
    <property type="match status" value="1"/>
</dbReference>
<dbReference type="PROSITE" id="PS51257">
    <property type="entry name" value="PROKAR_LIPOPROTEIN"/>
    <property type="match status" value="1"/>
</dbReference>
<accession>A0A3S0R3U5</accession>
<name>A0A3S0R3U5_9BACI</name>